<dbReference type="PRINTS" id="PR00368">
    <property type="entry name" value="FADPNR"/>
</dbReference>
<evidence type="ECO:0000256" key="2">
    <source>
        <dbReference type="ARBA" id="ARBA00001966"/>
    </source>
</evidence>
<dbReference type="InterPro" id="IPR023753">
    <property type="entry name" value="FAD/NAD-binding_dom"/>
</dbReference>
<dbReference type="Pfam" id="PF00724">
    <property type="entry name" value="Oxidored_FMN"/>
    <property type="match status" value="1"/>
</dbReference>
<evidence type="ECO:0000256" key="7">
    <source>
        <dbReference type="ARBA" id="ARBA00023002"/>
    </source>
</evidence>
<keyword evidence="7" id="KW-0560">Oxidoreductase</keyword>
<dbReference type="PANTHER" id="PTHR42917">
    <property type="entry name" value="2,4-DIENOYL-COA REDUCTASE"/>
    <property type="match status" value="1"/>
</dbReference>
<dbReference type="GO" id="GO:0016491">
    <property type="term" value="F:oxidoreductase activity"/>
    <property type="evidence" value="ECO:0007669"/>
    <property type="project" value="UniProtKB-KW"/>
</dbReference>
<accession>A0A921AVR5</accession>
<evidence type="ECO:0000259" key="11">
    <source>
        <dbReference type="Pfam" id="PF07992"/>
    </source>
</evidence>
<evidence type="ECO:0000256" key="3">
    <source>
        <dbReference type="ARBA" id="ARBA00011048"/>
    </source>
</evidence>
<evidence type="ECO:0000256" key="8">
    <source>
        <dbReference type="ARBA" id="ARBA00023004"/>
    </source>
</evidence>
<protein>
    <submittedName>
        <fullName evidence="12">FAD-dependent oxidoreductase</fullName>
    </submittedName>
</protein>
<evidence type="ECO:0000256" key="6">
    <source>
        <dbReference type="ARBA" id="ARBA00022723"/>
    </source>
</evidence>
<dbReference type="SUPFAM" id="SSF51905">
    <property type="entry name" value="FAD/NAD(P)-binding domain"/>
    <property type="match status" value="1"/>
</dbReference>
<dbReference type="GO" id="GO:0051536">
    <property type="term" value="F:iron-sulfur cluster binding"/>
    <property type="evidence" value="ECO:0007669"/>
    <property type="project" value="UniProtKB-KW"/>
</dbReference>
<feature type="domain" description="NADH:flavin oxidoreductase/NADH oxidase N-terminal" evidence="10">
    <location>
        <begin position="8"/>
        <end position="337"/>
    </location>
</feature>
<keyword evidence="8" id="KW-0408">Iron</keyword>
<dbReference type="InterPro" id="IPR051793">
    <property type="entry name" value="NADH:flavin_oxidoreductase"/>
</dbReference>
<keyword evidence="4" id="KW-0285">Flavoprotein</keyword>
<keyword evidence="9" id="KW-0411">Iron-sulfur</keyword>
<keyword evidence="6" id="KW-0479">Metal-binding</keyword>
<dbReference type="InterPro" id="IPR001155">
    <property type="entry name" value="OxRdtase_FMN_N"/>
</dbReference>
<reference evidence="12" key="1">
    <citation type="journal article" date="2021" name="PeerJ">
        <title>Extensive microbial diversity within the chicken gut microbiome revealed by metagenomics and culture.</title>
        <authorList>
            <person name="Gilroy R."/>
            <person name="Ravi A."/>
            <person name="Getino M."/>
            <person name="Pursley I."/>
            <person name="Horton D.L."/>
            <person name="Alikhan N.F."/>
            <person name="Baker D."/>
            <person name="Gharbi K."/>
            <person name="Hall N."/>
            <person name="Watson M."/>
            <person name="Adriaenssens E.M."/>
            <person name="Foster-Nyarko E."/>
            <person name="Jarju S."/>
            <person name="Secka A."/>
            <person name="Antonio M."/>
            <person name="Oren A."/>
            <person name="Chaudhuri R.R."/>
            <person name="La Ragione R."/>
            <person name="Hildebrand F."/>
            <person name="Pallen M.J."/>
        </authorList>
    </citation>
    <scope>NUCLEOTIDE SEQUENCE</scope>
    <source>
        <strain evidence="12">ChiGjej2B2-19336</strain>
    </source>
</reference>
<dbReference type="AlphaFoldDB" id="A0A921AVR5"/>
<evidence type="ECO:0000313" key="12">
    <source>
        <dbReference type="EMBL" id="HJD96841.1"/>
    </source>
</evidence>
<dbReference type="PRINTS" id="PR00469">
    <property type="entry name" value="PNDRDTASEII"/>
</dbReference>
<reference evidence="12" key="2">
    <citation type="submission" date="2021-09" db="EMBL/GenBank/DDBJ databases">
        <authorList>
            <person name="Gilroy R."/>
        </authorList>
    </citation>
    <scope>NUCLEOTIDE SEQUENCE</scope>
    <source>
        <strain evidence="12">ChiGjej2B2-19336</strain>
    </source>
</reference>
<dbReference type="InterPro" id="IPR013785">
    <property type="entry name" value="Aldolase_TIM"/>
</dbReference>
<dbReference type="GO" id="GO:0046872">
    <property type="term" value="F:metal ion binding"/>
    <property type="evidence" value="ECO:0007669"/>
    <property type="project" value="UniProtKB-KW"/>
</dbReference>
<dbReference type="PANTHER" id="PTHR42917:SF2">
    <property type="entry name" value="2,4-DIENOYL-COA REDUCTASE [(2E)-ENOYL-COA-PRODUCING]"/>
    <property type="match status" value="1"/>
</dbReference>
<dbReference type="RefSeq" id="WP_304121423.1">
    <property type="nucleotide sequence ID" value="NZ_DYZA01000077.1"/>
</dbReference>
<dbReference type="CDD" id="cd02803">
    <property type="entry name" value="OYE_like_FMN_family"/>
    <property type="match status" value="1"/>
</dbReference>
<evidence type="ECO:0000313" key="13">
    <source>
        <dbReference type="Proteomes" id="UP000698963"/>
    </source>
</evidence>
<gene>
    <name evidence="12" type="ORF">K8W16_04250</name>
</gene>
<dbReference type="Pfam" id="PF07992">
    <property type="entry name" value="Pyr_redox_2"/>
    <property type="match status" value="1"/>
</dbReference>
<proteinExistence type="inferred from homology"/>
<name>A0A921AVR5_9BACT</name>
<comment type="caution">
    <text evidence="12">The sequence shown here is derived from an EMBL/GenBank/DDBJ whole genome shotgun (WGS) entry which is preliminary data.</text>
</comment>
<evidence type="ECO:0000256" key="4">
    <source>
        <dbReference type="ARBA" id="ARBA00022630"/>
    </source>
</evidence>
<dbReference type="Gene3D" id="3.50.50.60">
    <property type="entry name" value="FAD/NAD(P)-binding domain"/>
    <property type="match status" value="1"/>
</dbReference>
<organism evidence="12 13">
    <name type="scientific">Mailhella massiliensis</name>
    <dbReference type="NCBI Taxonomy" id="1903261"/>
    <lineage>
        <taxon>Bacteria</taxon>
        <taxon>Pseudomonadati</taxon>
        <taxon>Thermodesulfobacteriota</taxon>
        <taxon>Desulfovibrionia</taxon>
        <taxon>Desulfovibrionales</taxon>
        <taxon>Desulfovibrionaceae</taxon>
        <taxon>Mailhella</taxon>
    </lineage>
</organism>
<evidence type="ECO:0000256" key="1">
    <source>
        <dbReference type="ARBA" id="ARBA00001917"/>
    </source>
</evidence>
<sequence>MPIPLMLSPITINGTTFKNRIILSPMLTSYAGSDGQISERLLRYHEARAKGGVGLSMLEATCVDPAGRSYNPGVNIYDDRYVKGLKKLTQVIHDAGGRAGIQLNHAGRLSRPAVSHHPVPLVSFVPGFTPLDNSVVLDTEDIRRIIHRFIDAAHRAVEAGFDLIEIHGAHGYLISEFISPLFNQRSDEYGGSFDNMLRFPLEIIRGVRRVVGPHMPLSFRCSVEEFLPGGMTLPLACRIAPVVAKAGIDLFNVSAGLSETNEFTGPPTAIPRGWNADRSAAIKEALHGAAAVAVAGRIVDSETAESILSSGKADMVVMGRTLIADPDLPRKVAEGREAFIRPCISCSEGCGGQPQMSCVLNPGVGREALGFPKAEKALNVVVVGGGPAGMQAALTAAQRGHKVTLYERSERLGGLLHYAALPPHKDILARITSWYAHELVESGVDVQLNRNMNVEELKGLGADVLFVATGSDPVVPAFACKVKYLTAEQVLDGADTGKRVLVLGGGMVGCETAEFLARKDRDVTIVEMRAALAPDMHRRPRIFLLKSLREHNTTIHLETEVTSISGDGQVSARNKYGDELCLEAFDSIVLALGYRPRNALSRALALADIPFTPLGDCVHAGKIMDAVHSAYNAALSI</sequence>
<comment type="cofactor">
    <cofactor evidence="1">
        <name>FMN</name>
        <dbReference type="ChEBI" id="CHEBI:58210"/>
    </cofactor>
</comment>
<evidence type="ECO:0000259" key="10">
    <source>
        <dbReference type="Pfam" id="PF00724"/>
    </source>
</evidence>
<dbReference type="SUPFAM" id="SSF51395">
    <property type="entry name" value="FMN-linked oxidoreductases"/>
    <property type="match status" value="1"/>
</dbReference>
<feature type="domain" description="FAD/NAD(P)-binding" evidence="11">
    <location>
        <begin position="379"/>
        <end position="605"/>
    </location>
</feature>
<comment type="similarity">
    <text evidence="3">In the N-terminal section; belongs to the NADH:flavin oxidoreductase/NADH oxidase family.</text>
</comment>
<dbReference type="Proteomes" id="UP000698963">
    <property type="component" value="Unassembled WGS sequence"/>
</dbReference>
<dbReference type="Gene3D" id="3.40.50.720">
    <property type="entry name" value="NAD(P)-binding Rossmann-like Domain"/>
    <property type="match status" value="1"/>
</dbReference>
<dbReference type="GO" id="GO:0010181">
    <property type="term" value="F:FMN binding"/>
    <property type="evidence" value="ECO:0007669"/>
    <property type="project" value="InterPro"/>
</dbReference>
<comment type="cofactor">
    <cofactor evidence="2">
        <name>[4Fe-4S] cluster</name>
        <dbReference type="ChEBI" id="CHEBI:49883"/>
    </cofactor>
</comment>
<keyword evidence="5" id="KW-0288">FMN</keyword>
<dbReference type="Gene3D" id="3.20.20.70">
    <property type="entry name" value="Aldolase class I"/>
    <property type="match status" value="1"/>
</dbReference>
<evidence type="ECO:0000256" key="9">
    <source>
        <dbReference type="ARBA" id="ARBA00023014"/>
    </source>
</evidence>
<dbReference type="InterPro" id="IPR036188">
    <property type="entry name" value="FAD/NAD-bd_sf"/>
</dbReference>
<dbReference type="EMBL" id="DYZA01000077">
    <property type="protein sequence ID" value="HJD96841.1"/>
    <property type="molecule type" value="Genomic_DNA"/>
</dbReference>
<evidence type="ECO:0000256" key="5">
    <source>
        <dbReference type="ARBA" id="ARBA00022643"/>
    </source>
</evidence>